<proteinExistence type="predicted"/>
<protein>
    <recommendedName>
        <fullName evidence="3">Ig-like domain-containing protein</fullName>
    </recommendedName>
</protein>
<gene>
    <name evidence="1" type="ORF">DLM85_07080</name>
</gene>
<evidence type="ECO:0008006" key="3">
    <source>
        <dbReference type="Google" id="ProtNLM"/>
    </source>
</evidence>
<dbReference type="AlphaFoldDB" id="A0A328BZJ2"/>
<evidence type="ECO:0000313" key="1">
    <source>
        <dbReference type="EMBL" id="RAK70588.1"/>
    </source>
</evidence>
<comment type="caution">
    <text evidence="1">The sequence shown here is derived from an EMBL/GenBank/DDBJ whole genome shotgun (WGS) entry which is preliminary data.</text>
</comment>
<organism evidence="1 2">
    <name type="scientific">Hymenobacter edaphi</name>
    <dbReference type="NCBI Taxonomy" id="2211146"/>
    <lineage>
        <taxon>Bacteria</taxon>
        <taxon>Pseudomonadati</taxon>
        <taxon>Bacteroidota</taxon>
        <taxon>Cytophagia</taxon>
        <taxon>Cytophagales</taxon>
        <taxon>Hymenobacteraceae</taxon>
        <taxon>Hymenobacter</taxon>
    </lineage>
</organism>
<dbReference type="SUPFAM" id="SSF101898">
    <property type="entry name" value="NHL repeat"/>
    <property type="match status" value="1"/>
</dbReference>
<reference evidence="2" key="1">
    <citation type="submission" date="2018-05" db="EMBL/GenBank/DDBJ databases">
        <authorList>
            <person name="Nie L."/>
        </authorList>
    </citation>
    <scope>NUCLEOTIDE SEQUENCE [LARGE SCALE GENOMIC DNA]</scope>
    <source>
        <strain evidence="2">NL</strain>
    </source>
</reference>
<dbReference type="OrthoDB" id="1491125at2"/>
<evidence type="ECO:0000313" key="2">
    <source>
        <dbReference type="Proteomes" id="UP000248553"/>
    </source>
</evidence>
<keyword evidence="2" id="KW-1185">Reference proteome</keyword>
<name>A0A328BZJ2_9BACT</name>
<dbReference type="PANTHER" id="PTHR35580">
    <property type="entry name" value="CELL SURFACE GLYCOPROTEIN (S-LAYER PROTEIN)-LIKE PROTEIN"/>
    <property type="match status" value="1"/>
</dbReference>
<dbReference type="PANTHER" id="PTHR35580:SF1">
    <property type="entry name" value="PHYTASE-LIKE DOMAIN-CONTAINING PROTEIN"/>
    <property type="match status" value="1"/>
</dbReference>
<dbReference type="EMBL" id="QHKM01000001">
    <property type="protein sequence ID" value="RAK70588.1"/>
    <property type="molecule type" value="Genomic_DNA"/>
</dbReference>
<sequence>MRPVAAEHDGAALVAHGVVAAGFEVAAGHLAALVVGVAVVFLRAAGEGTEEPLVAPQVVDLQPRNGRAAGAPARPHVAVGVFEHQQLRIGRAVKLVADAPKPAVPAQHPGPVPGAAKLQQYNRAEVRAAGQKQLAAGRVGQRHRARVRSFGGARGYELFQGAEFGEPGRPLVAALFFVEAVGRHVAHQFAPLAGLRAGRPGRVGNALINAIGKGQLVFGPAQAVVSRVVDAGHNRRRAVRDGNGIGLGRRSYWRGSSGRSRWPLHGLAAAEQAAKQQRVAGVGKARHEADRPKASIHCRAGIPAKGPRTLERRLPPVAAHSGALTRRAGLLPGGAVSARHQPPIPLPYRLLRQLCVSCVLLGGLLCAGLARAQGPSFDWAVTVSAPVPSSNFLGSSHINDMATDSAGNTYVTGGFRNDVRFGTATYNASNLGDDIFVAKFDARGTLRWMRQAGGPDNGDAGLGLGLDARGNVYVTGYFVSTTASFGGITLASPITRSNQVTGYAAFVAKLDSSGNWLWAKCPGGSGPHLSADIAVDRAGNAYITGQFWQAATFGSTTLANVVPVSRPVTPDAYVARIDAQGNWTWAVAGGGQQEDGGVALALDAQGNVYQAGFSLGANSRFGPLTFATGCTFVSKLDAQGNYRWAVPSSNIAPGQVLQLKSALVVDARGNCRFTGNFSGTFSFGAITLTRPPTTRTAYVAQLDANGGYRWVRPSSGFDGNDWLPAALTLDADGNSYVCGNFYGNVQLGSTALASAGYNDGFVGQLDAAGNWRWAMAVHGTYRDETSCIALPPGGTTPSVAGNYDSPLLNFGQGLTLPGHNGTSTYLTRALPPPALQLAGDSLLCQGGQVHLTARATGAVTGYRWSTGATTASITVTTPGTYSVTATFRGGYTLTERLRVRSISPSVQITGAAPLCPGTARTLTAVAPGAGSYLWSTGATTPAISVTQAGAYSVTARYGSGCAATATTTLAANAVSIGGRQQLCPGQSTPLTATATGSPVTSYLWNTGATTATLLVGTTGTYSVTATFADGCRRTATHTVSPPVASVASVSGDTLLCPGAALQLTAQHPDALGYLWSTGATTPAISVSRPGLYAVRLTYAGGCTSRDSLLVQPAPLVPAFTLGPDTTLCLEQPLRLRAPALRGPGLRYHWSDGTTGPTLTVAEPGTYALTVTGFCDTRTVTRHVRYQSCLFLPNVITPDGDGQNDRFVINGLTRGPWQLELYNRWGRQVYRTADYRHDWGADAPPGVYYYLLRQGATSYKGRLEVVR</sequence>
<dbReference type="InterPro" id="IPR052918">
    <property type="entry name" value="Motility_Chemotaxis_Reg"/>
</dbReference>
<dbReference type="Pfam" id="PF13585">
    <property type="entry name" value="CHU_C"/>
    <property type="match status" value="1"/>
</dbReference>
<accession>A0A328BZJ2</accession>
<dbReference type="Proteomes" id="UP000248553">
    <property type="component" value="Unassembled WGS sequence"/>
</dbReference>